<evidence type="ECO:0008006" key="3">
    <source>
        <dbReference type="Google" id="ProtNLM"/>
    </source>
</evidence>
<dbReference type="InterPro" id="IPR012337">
    <property type="entry name" value="RNaseH-like_sf"/>
</dbReference>
<protein>
    <recommendedName>
        <fullName evidence="3">DUF4371 domain-containing protein</fullName>
    </recommendedName>
</protein>
<dbReference type="PANTHER" id="PTHR46880:SF5">
    <property type="entry name" value="DUF4371 DOMAIN-CONTAINING PROTEIN"/>
    <property type="match status" value="1"/>
</dbReference>
<comment type="caution">
    <text evidence="1">The sequence shown here is derived from an EMBL/GenBank/DDBJ whole genome shotgun (WGS) entry which is preliminary data.</text>
</comment>
<evidence type="ECO:0000313" key="1">
    <source>
        <dbReference type="EMBL" id="KAK6178208.1"/>
    </source>
</evidence>
<evidence type="ECO:0000313" key="2">
    <source>
        <dbReference type="Proteomes" id="UP001347796"/>
    </source>
</evidence>
<proteinExistence type="predicted"/>
<accession>A0AAN8JQN1</accession>
<dbReference type="SUPFAM" id="SSF53098">
    <property type="entry name" value="Ribonuclease H-like"/>
    <property type="match status" value="1"/>
</dbReference>
<reference evidence="1 2" key="1">
    <citation type="submission" date="2024-01" db="EMBL/GenBank/DDBJ databases">
        <title>The genome of the rayed Mediterranean limpet Patella caerulea (Linnaeus, 1758).</title>
        <authorList>
            <person name="Anh-Thu Weber A."/>
            <person name="Halstead-Nussloch G."/>
        </authorList>
    </citation>
    <scope>NUCLEOTIDE SEQUENCE [LARGE SCALE GENOMIC DNA]</scope>
    <source>
        <strain evidence="1">AATW-2023a</strain>
        <tissue evidence="1">Whole specimen</tissue>
    </source>
</reference>
<dbReference type="PANTHER" id="PTHR46880">
    <property type="entry name" value="RAS-ASSOCIATING DOMAIN-CONTAINING PROTEIN"/>
    <property type="match status" value="1"/>
</dbReference>
<gene>
    <name evidence="1" type="ORF">SNE40_013018</name>
</gene>
<sequence length="288" mass="32491">MTVHVVVRVSQLNAKLVKNVKIKSYRLKQFHWLKIEGGYIFCKLCLQSGRSNVFTSGKDTNNPKSDDFKKHERSTDHKFSIAKAISCVNTKIKTGIISIMKNVYWLIKEEMPKDKLDSLNKLLIDQGFESLNILGSNTNNLNKDSNEQSGLKLSYTSHNSVDDMIRVFADIIETDNLSKIKGSKFYSLIFDESTDTSNIQNLIIYIRFVTNGIVRTKFLAIKELDEGCTAAEIYKLLKHTLEEKDLNQNNLISLGTDGASTMVGSKTGVTTRFKLDNPLILSFHCAAH</sequence>
<name>A0AAN8JQN1_PATCE</name>
<dbReference type="EMBL" id="JAZGQO010000009">
    <property type="protein sequence ID" value="KAK6178208.1"/>
    <property type="molecule type" value="Genomic_DNA"/>
</dbReference>
<dbReference type="AlphaFoldDB" id="A0AAN8JQN1"/>
<dbReference type="Proteomes" id="UP001347796">
    <property type="component" value="Unassembled WGS sequence"/>
</dbReference>
<organism evidence="1 2">
    <name type="scientific">Patella caerulea</name>
    <name type="common">Rayed Mediterranean limpet</name>
    <dbReference type="NCBI Taxonomy" id="87958"/>
    <lineage>
        <taxon>Eukaryota</taxon>
        <taxon>Metazoa</taxon>
        <taxon>Spiralia</taxon>
        <taxon>Lophotrochozoa</taxon>
        <taxon>Mollusca</taxon>
        <taxon>Gastropoda</taxon>
        <taxon>Patellogastropoda</taxon>
        <taxon>Patelloidea</taxon>
        <taxon>Patellidae</taxon>
        <taxon>Patella</taxon>
    </lineage>
</organism>
<keyword evidence="2" id="KW-1185">Reference proteome</keyword>